<dbReference type="RefSeq" id="WP_375526998.1">
    <property type="nucleotide sequence ID" value="NZ_JBHILM010000024.1"/>
</dbReference>
<dbReference type="Proteomes" id="UP001580407">
    <property type="component" value="Unassembled WGS sequence"/>
</dbReference>
<gene>
    <name evidence="1" type="ORF">ACE3NQ_20260</name>
</gene>
<organism evidence="1 2">
    <name type="scientific">Paenibacillus terreus</name>
    <dbReference type="NCBI Taxonomy" id="1387834"/>
    <lineage>
        <taxon>Bacteria</taxon>
        <taxon>Bacillati</taxon>
        <taxon>Bacillota</taxon>
        <taxon>Bacilli</taxon>
        <taxon>Bacillales</taxon>
        <taxon>Paenibacillaceae</taxon>
        <taxon>Paenibacillus</taxon>
    </lineage>
</organism>
<proteinExistence type="predicted"/>
<reference evidence="1 2" key="1">
    <citation type="submission" date="2024-09" db="EMBL/GenBank/DDBJ databases">
        <authorList>
            <person name="Ruan L."/>
        </authorList>
    </citation>
    <scope>NUCLEOTIDE SEQUENCE [LARGE SCALE GENOMIC DNA]</scope>
    <source>
        <strain evidence="1 2">D33</strain>
    </source>
</reference>
<comment type="caution">
    <text evidence="1">The sequence shown here is derived from an EMBL/GenBank/DDBJ whole genome shotgun (WGS) entry which is preliminary data.</text>
</comment>
<protein>
    <submittedName>
        <fullName evidence="1">DUF3891 family protein</fullName>
    </submittedName>
</protein>
<dbReference type="InterPro" id="IPR024992">
    <property type="entry name" value="DUF3891"/>
</dbReference>
<keyword evidence="2" id="KW-1185">Reference proteome</keyword>
<name>A0ABV5BEI2_9BACL</name>
<evidence type="ECO:0000313" key="2">
    <source>
        <dbReference type="Proteomes" id="UP001580407"/>
    </source>
</evidence>
<dbReference type="Pfam" id="PF13030">
    <property type="entry name" value="DUF3891"/>
    <property type="match status" value="1"/>
</dbReference>
<dbReference type="EMBL" id="JBHILM010000024">
    <property type="protein sequence ID" value="MFB5683259.1"/>
    <property type="molecule type" value="Genomic_DNA"/>
</dbReference>
<sequence>MIVFETEDAFVMTAQHDHGRIAGELASNWKVEHLGFPDNREELVYAAFRHDQGWIRLDAAPFWNDHAAAPYTFKDFPLSPRFVFYKLGIDEVEKEHPYAALLCSSMYSELVERSRGEHQEDIRIIHEYLADEEERRSRLYQLLGGIDVWHDRLQSDLQRLMFCDELSLFICMQPPGTPASQYEWFAGGLSTAGLGHGVIRAEWNSENSVGLSFNPFEHNARVTHVYRTVHKRDIREHGLAEAYRLALVQQRTVSIERLAAEFLSSHK</sequence>
<evidence type="ECO:0000313" key="1">
    <source>
        <dbReference type="EMBL" id="MFB5683259.1"/>
    </source>
</evidence>
<accession>A0ABV5BEI2</accession>